<comment type="caution">
    <text evidence="6">The sequence shown here is derived from an EMBL/GenBank/DDBJ whole genome shotgun (WGS) entry which is preliminary data.</text>
</comment>
<evidence type="ECO:0000313" key="7">
    <source>
        <dbReference type="Proteomes" id="UP001272325"/>
    </source>
</evidence>
<dbReference type="EMBL" id="JAWRCN010000001">
    <property type="protein sequence ID" value="MDW6018751.1"/>
    <property type="molecule type" value="Genomic_DNA"/>
</dbReference>
<keyword evidence="4" id="KW-0804">Transcription</keyword>
<proteinExistence type="predicted"/>
<name>A0ABU4IJL0_9VIBR</name>
<evidence type="ECO:0000256" key="2">
    <source>
        <dbReference type="ARBA" id="ARBA00023125"/>
    </source>
</evidence>
<evidence type="ECO:0000313" key="6">
    <source>
        <dbReference type="EMBL" id="MDW6018751.1"/>
    </source>
</evidence>
<evidence type="ECO:0000256" key="4">
    <source>
        <dbReference type="ARBA" id="ARBA00023163"/>
    </source>
</evidence>
<evidence type="ECO:0000256" key="1">
    <source>
        <dbReference type="ARBA" id="ARBA00023015"/>
    </source>
</evidence>
<gene>
    <name evidence="6" type="ORF">SBW85_13670</name>
</gene>
<dbReference type="Pfam" id="PF12833">
    <property type="entry name" value="HTH_18"/>
    <property type="match status" value="1"/>
</dbReference>
<feature type="domain" description="HTH araC/xylS-type" evidence="5">
    <location>
        <begin position="176"/>
        <end position="274"/>
    </location>
</feature>
<dbReference type="SUPFAM" id="SSF51215">
    <property type="entry name" value="Regulatory protein AraC"/>
    <property type="match status" value="1"/>
</dbReference>
<dbReference type="InterPro" id="IPR009057">
    <property type="entry name" value="Homeodomain-like_sf"/>
</dbReference>
<dbReference type="Gene3D" id="1.10.10.60">
    <property type="entry name" value="Homeodomain-like"/>
    <property type="match status" value="2"/>
</dbReference>
<dbReference type="InterPro" id="IPR014710">
    <property type="entry name" value="RmlC-like_jellyroll"/>
</dbReference>
<sequence>MTTYPVFEPLDIQQGTSLSCKVFSGRLFFCPIHIHPEYEMVFISQGGVSSIIGENQHKLSQHHLLLIGPNLPHAFSNLDDGNYFTSRYIHVKELVLETLFRQFQELYRLEGVIDWFKRGALFSLKTKQVELYEQIYQQKDEQRLLAFLRFLLSLAQQVPIRYLRHAYHQDSSQRVQNIICAINDNHNAPLTLTQMASQMNMSVSTFTRHFKKIFGVSYIEYLIGQKVDKACHLLSSSSLTITHIAWEAGFTSLSQFNKQFKQHAGVSPRLYREIRGWSKTLHQKKENTTDKTEWDIGDHC</sequence>
<dbReference type="Pfam" id="PF02311">
    <property type="entry name" value="AraC_binding"/>
    <property type="match status" value="1"/>
</dbReference>
<dbReference type="InterPro" id="IPR018060">
    <property type="entry name" value="HTH_AraC"/>
</dbReference>
<dbReference type="Gene3D" id="2.60.120.10">
    <property type="entry name" value="Jelly Rolls"/>
    <property type="match status" value="1"/>
</dbReference>
<dbReference type="SMART" id="SM00342">
    <property type="entry name" value="HTH_ARAC"/>
    <property type="match status" value="1"/>
</dbReference>
<dbReference type="PANTHER" id="PTHR43280:SF27">
    <property type="entry name" value="TRANSCRIPTIONAL REGULATOR MTLR"/>
    <property type="match status" value="1"/>
</dbReference>
<dbReference type="PRINTS" id="PR00032">
    <property type="entry name" value="HTHARAC"/>
</dbReference>
<dbReference type="InterPro" id="IPR003313">
    <property type="entry name" value="AraC-bd"/>
</dbReference>
<keyword evidence="3" id="KW-0010">Activator</keyword>
<keyword evidence="7" id="KW-1185">Reference proteome</keyword>
<dbReference type="SUPFAM" id="SSF46689">
    <property type="entry name" value="Homeodomain-like"/>
    <property type="match status" value="2"/>
</dbReference>
<dbReference type="Proteomes" id="UP001272325">
    <property type="component" value="Unassembled WGS sequence"/>
</dbReference>
<keyword evidence="1" id="KW-0805">Transcription regulation</keyword>
<evidence type="ECO:0000256" key="3">
    <source>
        <dbReference type="ARBA" id="ARBA00023159"/>
    </source>
</evidence>
<organism evidence="6 7">
    <name type="scientific">Vibrio plantisponsor</name>
    <dbReference type="NCBI Taxonomy" id="664643"/>
    <lineage>
        <taxon>Bacteria</taxon>
        <taxon>Pseudomonadati</taxon>
        <taxon>Pseudomonadota</taxon>
        <taxon>Gammaproteobacteria</taxon>
        <taxon>Vibrionales</taxon>
        <taxon>Vibrionaceae</taxon>
        <taxon>Vibrio</taxon>
    </lineage>
</organism>
<dbReference type="InterPro" id="IPR037923">
    <property type="entry name" value="HTH-like"/>
</dbReference>
<accession>A0ABU4IJL0</accession>
<evidence type="ECO:0000259" key="5">
    <source>
        <dbReference type="PROSITE" id="PS01124"/>
    </source>
</evidence>
<dbReference type="PANTHER" id="PTHR43280">
    <property type="entry name" value="ARAC-FAMILY TRANSCRIPTIONAL REGULATOR"/>
    <property type="match status" value="1"/>
</dbReference>
<dbReference type="InterPro" id="IPR020449">
    <property type="entry name" value="Tscrpt_reg_AraC-type_HTH"/>
</dbReference>
<protein>
    <submittedName>
        <fullName evidence="6">AraC family transcriptional regulator</fullName>
    </submittedName>
</protein>
<dbReference type="PROSITE" id="PS01124">
    <property type="entry name" value="HTH_ARAC_FAMILY_2"/>
    <property type="match status" value="1"/>
</dbReference>
<reference evidence="6 7" key="1">
    <citation type="submission" date="2023-11" db="EMBL/GenBank/DDBJ databases">
        <title>Plant-associative lifestyle of Vibrio porteresiae and its evolutionary dynamics.</title>
        <authorList>
            <person name="Rameshkumar N."/>
            <person name="Kirti K."/>
        </authorList>
    </citation>
    <scope>NUCLEOTIDE SEQUENCE [LARGE SCALE GENOMIC DNA]</scope>
    <source>
        <strain evidence="6 7">MSSRF60</strain>
    </source>
</reference>
<dbReference type="RefSeq" id="WP_171138358.1">
    <property type="nucleotide sequence ID" value="NZ_AP024893.1"/>
</dbReference>
<keyword evidence="2" id="KW-0238">DNA-binding</keyword>